<keyword evidence="1" id="KW-0235">DNA replication</keyword>
<keyword evidence="4" id="KW-1194">Viral DNA replication</keyword>
<dbReference type="InterPro" id="IPR027417">
    <property type="entry name" value="P-loop_NTPase"/>
</dbReference>
<dbReference type="InterPro" id="IPR046388">
    <property type="entry name" value="T4_Clamp_Loader_L"/>
</dbReference>
<dbReference type="GO" id="GO:0039693">
    <property type="term" value="P:viral DNA genome replication"/>
    <property type="evidence" value="ECO:0007669"/>
    <property type="project" value="UniProtKB-UniRule"/>
</dbReference>
<dbReference type="PANTHER" id="PTHR11669:SF20">
    <property type="entry name" value="REPLICATION FACTOR C SUBUNIT 4"/>
    <property type="match status" value="1"/>
</dbReference>
<feature type="binding site" evidence="4">
    <location>
        <begin position="53"/>
        <end position="58"/>
    </location>
    <ligand>
        <name>ATP</name>
        <dbReference type="ChEBI" id="CHEBI:30616"/>
    </ligand>
</feature>
<evidence type="ECO:0000259" key="5">
    <source>
        <dbReference type="SMART" id="SM00382"/>
    </source>
</evidence>
<dbReference type="GO" id="GO:0006281">
    <property type="term" value="P:DNA repair"/>
    <property type="evidence" value="ECO:0007669"/>
    <property type="project" value="TreeGrafter"/>
</dbReference>
<dbReference type="EC" id="3.6.4.-" evidence="4"/>
<dbReference type="InterPro" id="IPR003593">
    <property type="entry name" value="AAA+_ATPase"/>
</dbReference>
<feature type="binding site" evidence="4">
    <location>
        <begin position="12"/>
        <end position="15"/>
    </location>
    <ligand>
        <name>ATP</name>
        <dbReference type="ChEBI" id="CHEBI:30616"/>
    </ligand>
</feature>
<dbReference type="Gene3D" id="1.10.8.60">
    <property type="match status" value="1"/>
</dbReference>
<proteinExistence type="inferred from homology"/>
<dbReference type="SMART" id="SM00382">
    <property type="entry name" value="AAA"/>
    <property type="match status" value="1"/>
</dbReference>
<organism evidence="6">
    <name type="scientific">Myoviridae sp. ctCo31</name>
    <dbReference type="NCBI Taxonomy" id="2825053"/>
    <lineage>
        <taxon>Viruses</taxon>
        <taxon>Duplodnaviria</taxon>
        <taxon>Heunggongvirae</taxon>
        <taxon>Uroviricota</taxon>
        <taxon>Caudoviricetes</taxon>
    </lineage>
</organism>
<dbReference type="HAMAP" id="MF_04162">
    <property type="entry name" value="T4_Clamp_Loader_L"/>
    <property type="match status" value="1"/>
</dbReference>
<keyword evidence="4" id="KW-0378">Hydrolase</keyword>
<dbReference type="GO" id="GO:0016887">
    <property type="term" value="F:ATP hydrolysis activity"/>
    <property type="evidence" value="ECO:0007669"/>
    <property type="project" value="UniProtKB-UniRule"/>
</dbReference>
<comment type="function">
    <text evidence="4">Forms the sliding-clamp-loader together with the small subunit. Functions as an ATPase enzyme. The clamp loader holds the clamp in an open conformation and places it onto the DNA. 4 ATP molecules must bind to the sliding-clamp-loader before the latter can open the sliding clamp. ATP hydrolysis triggers the detachment of the sliding clamp from the sliding-clamp-loader, freeing the sliding clamp to track along DNA.</text>
</comment>
<name>A0A8S5UM44_9CAUD</name>
<comment type="similarity">
    <text evidence="4">Belongs to the Tevenvirinae sliding-clamp-loader large subunit family.</text>
</comment>
<evidence type="ECO:0000256" key="2">
    <source>
        <dbReference type="ARBA" id="ARBA00022741"/>
    </source>
</evidence>
<dbReference type="GO" id="GO:0006261">
    <property type="term" value="P:DNA-templated DNA replication"/>
    <property type="evidence" value="ECO:0007669"/>
    <property type="project" value="TreeGrafter"/>
</dbReference>
<feature type="binding site" evidence="4">
    <location>
        <position position="206"/>
    </location>
    <ligand>
        <name>ATP</name>
        <dbReference type="ChEBI" id="CHEBI:30616"/>
    </ligand>
</feature>
<dbReference type="Gene3D" id="1.20.272.10">
    <property type="match status" value="1"/>
</dbReference>
<dbReference type="InterPro" id="IPR048815">
    <property type="entry name" value="Gp44_lid"/>
</dbReference>
<dbReference type="CDD" id="cd00009">
    <property type="entry name" value="AAA"/>
    <property type="match status" value="1"/>
</dbReference>
<protein>
    <recommendedName>
        <fullName evidence="4">Sliding-clamp-loader large subunit</fullName>
        <ecNumber evidence="4">3.6.4.-</ecNumber>
    </recommendedName>
    <alternativeName>
        <fullName evidence="4">Clamp loader gp44 subunit</fullName>
    </alternativeName>
</protein>
<dbReference type="Pfam" id="PF21328">
    <property type="entry name" value="Gp44_lid"/>
    <property type="match status" value="1"/>
</dbReference>
<evidence type="ECO:0000256" key="3">
    <source>
        <dbReference type="ARBA" id="ARBA00022840"/>
    </source>
</evidence>
<dbReference type="GO" id="GO:0005524">
    <property type="term" value="F:ATP binding"/>
    <property type="evidence" value="ECO:0007669"/>
    <property type="project" value="UniProtKB-UniRule"/>
</dbReference>
<keyword evidence="3 4" id="KW-0067">ATP-binding</keyword>
<dbReference type="GO" id="GO:0003689">
    <property type="term" value="F:DNA clamp loader activity"/>
    <property type="evidence" value="ECO:0007669"/>
    <property type="project" value="UniProtKB-UniRule"/>
</dbReference>
<dbReference type="PANTHER" id="PTHR11669">
    <property type="entry name" value="REPLICATION FACTOR C / DNA POLYMERASE III GAMMA-TAU SUBUNIT"/>
    <property type="match status" value="1"/>
</dbReference>
<keyword evidence="2 4" id="KW-0547">Nucleotide-binding</keyword>
<feature type="domain" description="AAA+ ATPase" evidence="5">
    <location>
        <begin position="41"/>
        <end position="160"/>
    </location>
</feature>
<dbReference type="Pfam" id="PF21429">
    <property type="entry name" value="Gp44_C"/>
    <property type="match status" value="1"/>
</dbReference>
<dbReference type="SUPFAM" id="SSF52540">
    <property type="entry name" value="P-loop containing nucleoside triphosphate hydrolases"/>
    <property type="match status" value="1"/>
</dbReference>
<evidence type="ECO:0000256" key="4">
    <source>
        <dbReference type="HAMAP-Rule" id="MF_04162"/>
    </source>
</evidence>
<feature type="binding site" evidence="4">
    <location>
        <position position="24"/>
    </location>
    <ligand>
        <name>ATP</name>
        <dbReference type="ChEBI" id="CHEBI:30616"/>
    </ligand>
</feature>
<dbReference type="GO" id="GO:0003677">
    <property type="term" value="F:DNA binding"/>
    <property type="evidence" value="ECO:0007669"/>
    <property type="project" value="UniProtKB-UniRule"/>
</dbReference>
<dbReference type="InterPro" id="IPR003959">
    <property type="entry name" value="ATPase_AAA_core"/>
</dbReference>
<reference evidence="6" key="1">
    <citation type="journal article" date="2021" name="Proc. Natl. Acad. Sci. U.S.A.">
        <title>A Catalog of Tens of Thousands of Viruses from Human Metagenomes Reveals Hidden Associations with Chronic Diseases.</title>
        <authorList>
            <person name="Tisza M.J."/>
            <person name="Buck C.B."/>
        </authorList>
    </citation>
    <scope>NUCLEOTIDE SEQUENCE</scope>
    <source>
        <strain evidence="6">CtCo31</strain>
    </source>
</reference>
<dbReference type="EMBL" id="BK016109">
    <property type="protein sequence ID" value="DAF95491.1"/>
    <property type="molecule type" value="Genomic_DNA"/>
</dbReference>
<dbReference type="Pfam" id="PF00004">
    <property type="entry name" value="AAA"/>
    <property type="match status" value="1"/>
</dbReference>
<evidence type="ECO:0000313" key="6">
    <source>
        <dbReference type="EMBL" id="DAF95491.1"/>
    </source>
</evidence>
<dbReference type="Gene3D" id="3.40.50.300">
    <property type="entry name" value="P-loop containing nucleotide triphosphate hydrolases"/>
    <property type="match status" value="1"/>
</dbReference>
<accession>A0A8S5UM44</accession>
<dbReference type="InterPro" id="IPR050238">
    <property type="entry name" value="DNA_Rep/Repair_Clamp_Loader"/>
</dbReference>
<dbReference type="InterPro" id="IPR048817">
    <property type="entry name" value="Gp44_C"/>
</dbReference>
<sequence>MKKIDLNEHLWIQRYRPQTVEDLIAPERVKKIFNAIIQSGRIPNLLLVSKQPGTGKTSFAKALVNDLNVDYMFLNGSEIGIDSFRNEIPQFAATKSIDGKHKVIIIDEFDRGNAVDKQKILRPLMEQFSKSCSFIITANDAENIINPIKSRCETIEFADLVDETEKQDVIKQIFKRIVFILKNENVQVTDAQIIRELVNKFFPDIRQLIGSLQKFGRSGVIDSSILSAVQNDSIEGVIEALKSKKFNELKVYAQKYALNYPDFLRELQETLYKEIQPASIPDLLTIIGDSNRQYNLVADLQIELTYMLAQLMLTLSFK</sequence>
<keyword evidence="4" id="KW-0238">DNA-binding</keyword>
<comment type="subunit">
    <text evidence="4">The sliding-clamp-loader consists of 4 large subunits and 1 small subunit. Interacts with the sliding clamp; this interaction allows the sliding-clamp-loader to open the sliding clamp. Part of the replicase complex that includes the DNA polymerase, the polymerase clamp, the clamp loader complex, the single-stranded DNA binding protein, the primase, the helicase and the helicase assembly factor.</text>
</comment>
<evidence type="ECO:0000256" key="1">
    <source>
        <dbReference type="ARBA" id="ARBA00022705"/>
    </source>
</evidence>